<dbReference type="FunFam" id="1.20.1530.20:FF:000016">
    <property type="entry name" value="Solute carrier family 10 member 1"/>
    <property type="match status" value="1"/>
</dbReference>
<keyword evidence="10" id="KW-0406">Ion transport</keyword>
<evidence type="ECO:0000256" key="32">
    <source>
        <dbReference type="SAM" id="Phobius"/>
    </source>
</evidence>
<evidence type="ECO:0000256" key="11">
    <source>
        <dbReference type="ARBA" id="ARBA00023136"/>
    </source>
</evidence>
<evidence type="ECO:0000256" key="19">
    <source>
        <dbReference type="ARBA" id="ARBA00048013"/>
    </source>
</evidence>
<dbReference type="InterPro" id="IPR038770">
    <property type="entry name" value="Na+/solute_symporter_sf"/>
</dbReference>
<keyword evidence="4" id="KW-1003">Cell membrane</keyword>
<evidence type="ECO:0000256" key="20">
    <source>
        <dbReference type="ARBA" id="ARBA00048327"/>
    </source>
</evidence>
<evidence type="ECO:0000256" key="18">
    <source>
        <dbReference type="ARBA" id="ARBA00047743"/>
    </source>
</evidence>
<feature type="transmembrane region" description="Helical" evidence="32">
    <location>
        <begin position="46"/>
        <end position="69"/>
    </location>
</feature>
<keyword evidence="6" id="KW-0769">Symport</keyword>
<dbReference type="OrthoDB" id="203097at2759"/>
<keyword evidence="34" id="KW-1185">Reference proteome</keyword>
<comment type="subcellular location">
    <subcellularLocation>
        <location evidence="1">Cell membrane</location>
        <topology evidence="1">Multi-pass membrane protein</topology>
    </subcellularLocation>
</comment>
<evidence type="ECO:0000313" key="34">
    <source>
        <dbReference type="Proteomes" id="UP001046870"/>
    </source>
</evidence>
<comment type="catalytic activity">
    <reaction evidence="14">
        <text>glycocholate(out) + 2 Na(+)(out) = glycocholate(in) + 2 Na(+)(in)</text>
        <dbReference type="Rhea" id="RHEA:71935"/>
        <dbReference type="ChEBI" id="CHEBI:29101"/>
        <dbReference type="ChEBI" id="CHEBI:29746"/>
    </reaction>
</comment>
<feature type="transmembrane region" description="Helical" evidence="32">
    <location>
        <begin position="210"/>
        <end position="236"/>
    </location>
</feature>
<gene>
    <name evidence="33" type="ORF">MATL_G00164020</name>
</gene>
<evidence type="ECO:0000256" key="14">
    <source>
        <dbReference type="ARBA" id="ARBA00034215"/>
    </source>
</evidence>
<protein>
    <recommendedName>
        <fullName evidence="27">Hepatic sodium/bile acid cotransporter</fullName>
    </recommendedName>
    <alternativeName>
        <fullName evidence="29">Na(+)/bile acid cotransporter</fullName>
    </alternativeName>
    <alternativeName>
        <fullName evidence="28">Na(+)/taurocholate transport protein</fullName>
    </alternativeName>
    <alternativeName>
        <fullName evidence="30">Sodium/taurocholate cotransporting polypeptide</fullName>
    </alternativeName>
    <alternativeName>
        <fullName evidence="31">Solute carrier family 10 member 1</fullName>
    </alternativeName>
</protein>
<reference evidence="33" key="1">
    <citation type="submission" date="2021-01" db="EMBL/GenBank/DDBJ databases">
        <authorList>
            <person name="Zahm M."/>
            <person name="Roques C."/>
            <person name="Cabau C."/>
            <person name="Klopp C."/>
            <person name="Donnadieu C."/>
            <person name="Jouanno E."/>
            <person name="Lampietro C."/>
            <person name="Louis A."/>
            <person name="Herpin A."/>
            <person name="Echchiki A."/>
            <person name="Berthelot C."/>
            <person name="Parey E."/>
            <person name="Roest-Crollius H."/>
            <person name="Braasch I."/>
            <person name="Postlethwait J."/>
            <person name="Bobe J."/>
            <person name="Montfort J."/>
            <person name="Bouchez O."/>
            <person name="Begum T."/>
            <person name="Mejri S."/>
            <person name="Adams A."/>
            <person name="Chen W.-J."/>
            <person name="Guiguen Y."/>
        </authorList>
    </citation>
    <scope>NUCLEOTIDE SEQUENCE</scope>
    <source>
        <strain evidence="33">YG-15Mar2019-1</strain>
        <tissue evidence="33">Brain</tissue>
    </source>
</reference>
<evidence type="ECO:0000256" key="17">
    <source>
        <dbReference type="ARBA" id="ARBA00047596"/>
    </source>
</evidence>
<feature type="transmembrane region" description="Helical" evidence="32">
    <location>
        <begin position="308"/>
        <end position="325"/>
    </location>
</feature>
<dbReference type="NCBIfam" id="TIGR00841">
    <property type="entry name" value="bass"/>
    <property type="match status" value="1"/>
</dbReference>
<evidence type="ECO:0000256" key="16">
    <source>
        <dbReference type="ARBA" id="ARBA00047311"/>
    </source>
</evidence>
<keyword evidence="11 32" id="KW-0472">Membrane</keyword>
<evidence type="ECO:0000256" key="5">
    <source>
        <dbReference type="ARBA" id="ARBA00022692"/>
    </source>
</evidence>
<keyword evidence="12" id="KW-0325">Glycoprotein</keyword>
<comment type="catalytic activity">
    <reaction evidence="16">
        <text>tauroallocholate(out) + 2 Na(+)(out) = tauroallocholate(in) + 2 Na(+)(in)</text>
        <dbReference type="Rhea" id="RHEA:51840"/>
        <dbReference type="ChEBI" id="CHEBI:29101"/>
        <dbReference type="ChEBI" id="CHEBI:191406"/>
    </reaction>
</comment>
<evidence type="ECO:0000256" key="15">
    <source>
        <dbReference type="ARBA" id="ARBA00034231"/>
    </source>
</evidence>
<evidence type="ECO:0000256" key="29">
    <source>
        <dbReference type="ARBA" id="ARBA00075246"/>
    </source>
</evidence>
<evidence type="ECO:0000256" key="28">
    <source>
        <dbReference type="ARBA" id="ARBA00075177"/>
    </source>
</evidence>
<evidence type="ECO:0000256" key="24">
    <source>
        <dbReference type="ARBA" id="ARBA00052374"/>
    </source>
</evidence>
<evidence type="ECO:0000256" key="9">
    <source>
        <dbReference type="ARBA" id="ARBA00023055"/>
    </source>
</evidence>
<evidence type="ECO:0000256" key="2">
    <source>
        <dbReference type="ARBA" id="ARBA00006528"/>
    </source>
</evidence>
<evidence type="ECO:0000256" key="1">
    <source>
        <dbReference type="ARBA" id="ARBA00004651"/>
    </source>
</evidence>
<comment type="similarity">
    <text evidence="2">Belongs to the bile acid:sodium symporter (BASS) (TC 2.A.28) family.</text>
</comment>
<dbReference type="GO" id="GO:0008508">
    <property type="term" value="F:bile acid:sodium symporter activity"/>
    <property type="evidence" value="ECO:0007669"/>
    <property type="project" value="TreeGrafter"/>
</dbReference>
<evidence type="ECO:0000313" key="33">
    <source>
        <dbReference type="EMBL" id="KAG7466362.1"/>
    </source>
</evidence>
<name>A0A9D3PTS3_MEGAT</name>
<proteinExistence type="inferred from homology"/>
<keyword evidence="7 32" id="KW-1133">Transmembrane helix</keyword>
<dbReference type="PANTHER" id="PTHR10361:SF40">
    <property type="entry name" value="HEPATIC SODIUM_BILE ACID COTRANSPORTER"/>
    <property type="match status" value="1"/>
</dbReference>
<evidence type="ECO:0000256" key="3">
    <source>
        <dbReference type="ARBA" id="ARBA00022448"/>
    </source>
</evidence>
<comment type="catalytic activity">
    <reaction evidence="17">
        <text>tauroursodeoxycholate(out) + 2 Na(+)(out) = tauroursodeoxycholate(in) + 2 Na(+)(in)</text>
        <dbReference type="Rhea" id="RHEA:71927"/>
        <dbReference type="ChEBI" id="CHEBI:29101"/>
        <dbReference type="ChEBI" id="CHEBI:132028"/>
    </reaction>
</comment>
<comment type="catalytic activity">
    <reaction evidence="19">
        <text>tauro-beta-muricholate(out) + 2 Na(+)(out) = tauro-beta-muricholate(in) + 2 Na(+)(in)</text>
        <dbReference type="Rhea" id="RHEA:72179"/>
        <dbReference type="ChEBI" id="CHEBI:29101"/>
        <dbReference type="ChEBI" id="CHEBI:133064"/>
    </reaction>
</comment>
<evidence type="ECO:0000256" key="31">
    <source>
        <dbReference type="ARBA" id="ARBA00082917"/>
    </source>
</evidence>
<feature type="transmembrane region" description="Helical" evidence="32">
    <location>
        <begin position="242"/>
        <end position="262"/>
    </location>
</feature>
<evidence type="ECO:0000256" key="13">
    <source>
        <dbReference type="ARBA" id="ARBA00023201"/>
    </source>
</evidence>
<comment type="catalytic activity">
    <reaction evidence="24">
        <text>taurohyodeoxycholate(out) + 2 Na(+)(out) = taurohyodeoxycholate(in) + 2 Na(+)(in)</text>
        <dbReference type="Rhea" id="RHEA:72167"/>
        <dbReference type="ChEBI" id="CHEBI:29101"/>
        <dbReference type="ChEBI" id="CHEBI:191407"/>
    </reaction>
</comment>
<dbReference type="EMBL" id="JAFDVH010000013">
    <property type="protein sequence ID" value="KAG7466362.1"/>
    <property type="molecule type" value="Genomic_DNA"/>
</dbReference>
<accession>A0A9D3PTS3</accession>
<evidence type="ECO:0000256" key="23">
    <source>
        <dbReference type="ARBA" id="ARBA00051799"/>
    </source>
</evidence>
<feature type="transmembrane region" description="Helical" evidence="32">
    <location>
        <begin position="81"/>
        <end position="104"/>
    </location>
</feature>
<dbReference type="GO" id="GO:0005886">
    <property type="term" value="C:plasma membrane"/>
    <property type="evidence" value="ECO:0007669"/>
    <property type="project" value="UniProtKB-SubCell"/>
</dbReference>
<dbReference type="PANTHER" id="PTHR10361">
    <property type="entry name" value="SODIUM-BILE ACID COTRANSPORTER"/>
    <property type="match status" value="1"/>
</dbReference>
<dbReference type="AlphaFoldDB" id="A0A9D3PTS3"/>
<comment type="catalytic activity">
    <reaction evidence="18">
        <text>taurodeoxycholate(out) + 2 Na(+)(out) = taurodeoxycholate(in) + 2 Na(+)(in)</text>
        <dbReference type="Rhea" id="RHEA:72087"/>
        <dbReference type="ChEBI" id="CHEBI:29101"/>
        <dbReference type="ChEBI" id="CHEBI:36261"/>
    </reaction>
</comment>
<dbReference type="Pfam" id="PF01758">
    <property type="entry name" value="SBF"/>
    <property type="match status" value="1"/>
</dbReference>
<evidence type="ECO:0000256" key="25">
    <source>
        <dbReference type="ARBA" id="ARBA00052405"/>
    </source>
</evidence>
<evidence type="ECO:0000256" key="27">
    <source>
        <dbReference type="ARBA" id="ARBA00073206"/>
    </source>
</evidence>
<evidence type="ECO:0000256" key="26">
    <source>
        <dbReference type="ARBA" id="ARBA00056510"/>
    </source>
</evidence>
<keyword evidence="3" id="KW-0813">Transport</keyword>
<evidence type="ECO:0000256" key="30">
    <source>
        <dbReference type="ARBA" id="ARBA00078029"/>
    </source>
</evidence>
<feature type="transmembrane region" description="Helical" evidence="32">
    <location>
        <begin position="173"/>
        <end position="198"/>
    </location>
</feature>
<dbReference type="InterPro" id="IPR002657">
    <property type="entry name" value="BilAc:Na_symport/Acr3"/>
</dbReference>
<evidence type="ECO:0000256" key="12">
    <source>
        <dbReference type="ARBA" id="ARBA00023180"/>
    </source>
</evidence>
<keyword evidence="5 32" id="KW-0812">Transmembrane</keyword>
<dbReference type="InterPro" id="IPR004710">
    <property type="entry name" value="Bilac:Na_transpt"/>
</dbReference>
<comment type="catalytic activity">
    <reaction evidence="22">
        <text>tauronorcholate(out) + 2 Na(+)(out) = tauronorcholate(in) + 2 Na(+)(in)</text>
        <dbReference type="Rhea" id="RHEA:71915"/>
        <dbReference type="ChEBI" id="CHEBI:29101"/>
        <dbReference type="ChEBI" id="CHEBI:191405"/>
    </reaction>
</comment>
<comment type="catalytic activity">
    <reaction evidence="23">
        <text>taurohyocholate(out) + 2 Na(+)(out) = taurohyocholate(in) + 2 Na(+)(in)</text>
        <dbReference type="Rhea" id="RHEA:72171"/>
        <dbReference type="ChEBI" id="CHEBI:29101"/>
        <dbReference type="ChEBI" id="CHEBI:58874"/>
    </reaction>
</comment>
<keyword evidence="13" id="KW-0739">Sodium transport</keyword>
<dbReference type="Gene3D" id="1.20.1530.20">
    <property type="match status" value="1"/>
</dbReference>
<evidence type="ECO:0000256" key="7">
    <source>
        <dbReference type="ARBA" id="ARBA00022989"/>
    </source>
</evidence>
<comment type="catalytic activity">
    <reaction evidence="25">
        <text>estrone 3-sulfate(out) + 2 Na(+)(out) = estrone 3-sulfate(in) + 2 Na(+)(in)</text>
        <dbReference type="Rhea" id="RHEA:71083"/>
        <dbReference type="ChEBI" id="CHEBI:29101"/>
        <dbReference type="ChEBI" id="CHEBI:60050"/>
    </reaction>
</comment>
<evidence type="ECO:0000256" key="8">
    <source>
        <dbReference type="ARBA" id="ARBA00023053"/>
    </source>
</evidence>
<evidence type="ECO:0000256" key="22">
    <source>
        <dbReference type="ARBA" id="ARBA00049276"/>
    </source>
</evidence>
<evidence type="ECO:0000256" key="21">
    <source>
        <dbReference type="ARBA" id="ARBA00048338"/>
    </source>
</evidence>
<comment type="catalytic activity">
    <reaction evidence="20">
        <text>taurocholate(out) + 2 Na(+)(out) = taurocholate(in) + 2 Na(+)(in)</text>
        <dbReference type="Rhea" id="RHEA:71875"/>
        <dbReference type="ChEBI" id="CHEBI:29101"/>
        <dbReference type="ChEBI" id="CHEBI:36257"/>
    </reaction>
</comment>
<sequence length="351" mass="37752">MDASMNKTVQQYGLSQYVNHGDPYNATTHNATHTFSLAFDPVMDKAISGISVVILFITMVSLGCTMELGKIKAHIMRPKGVAIALVAQFGIMPLSAFALAKILQMGPIEAVTVLICGCCPGGNLSNIFALALQGDMNLSIVMTTCSTVMALGMMPLLLYLYCQGFPNIENAVPYAGISIALVLTLVPCAIGIAINHWAPRYASIVTKVGLSLLLIASVAIGIMSGITVGGTVWVLLSPKMMVTASMMPLMGFLLGYFLSAVLRLNAKCRRTIAIETGCQNIQLCSTILKVAFPLEVIGPLFLFPLLYIMFQIIEALFLIILFRCYQRLKPASEGKTVYLAVDGVVEEVKVP</sequence>
<keyword evidence="8" id="KW-0915">Sodium</keyword>
<organism evidence="33 34">
    <name type="scientific">Megalops atlanticus</name>
    <name type="common">Tarpon</name>
    <name type="synonym">Clupea gigantea</name>
    <dbReference type="NCBI Taxonomy" id="7932"/>
    <lineage>
        <taxon>Eukaryota</taxon>
        <taxon>Metazoa</taxon>
        <taxon>Chordata</taxon>
        <taxon>Craniata</taxon>
        <taxon>Vertebrata</taxon>
        <taxon>Euteleostomi</taxon>
        <taxon>Actinopterygii</taxon>
        <taxon>Neopterygii</taxon>
        <taxon>Teleostei</taxon>
        <taxon>Elopiformes</taxon>
        <taxon>Megalopidae</taxon>
        <taxon>Megalops</taxon>
    </lineage>
</organism>
<comment type="caution">
    <text evidence="33">The sequence shown here is derived from an EMBL/GenBank/DDBJ whole genome shotgun (WGS) entry which is preliminary data.</text>
</comment>
<comment type="catalytic activity">
    <reaction evidence="21">
        <text>taurochenodeoxycholate(out) + 2 Na(+)(out) = taurochenodeoxycholate(in) + 2 Na(+)(in)</text>
        <dbReference type="Rhea" id="RHEA:71923"/>
        <dbReference type="ChEBI" id="CHEBI:9407"/>
        <dbReference type="ChEBI" id="CHEBI:29101"/>
    </reaction>
</comment>
<evidence type="ECO:0000256" key="6">
    <source>
        <dbReference type="ARBA" id="ARBA00022847"/>
    </source>
</evidence>
<comment type="function">
    <text evidence="26">As a major transporter of conjugated bile salts from plasma into the hepatocyte, it plays a key role in the enterohepatic circulation of bile salts necessary for the solubilization and absorption of dietary fat and fat-soluble vitamins. It is strictly dependent on the extracellular presence of sodium. It exhibits broad substrate specificity and transports various bile acids, such as taurocholate, cholate, as well as non-bile acid organic compounds, such as estrone sulfate. Works collaboratively with the ileal transporter (NTCP2), the organic solute transporter (OST), and the bile salt export pump (BSEP), to ensure efficacious biological recycling of bile acids during enterohepatic circulation.</text>
</comment>
<evidence type="ECO:0000256" key="10">
    <source>
        <dbReference type="ARBA" id="ARBA00023065"/>
    </source>
</evidence>
<evidence type="ECO:0000256" key="4">
    <source>
        <dbReference type="ARBA" id="ARBA00022475"/>
    </source>
</evidence>
<keyword evidence="9" id="KW-0445">Lipid transport</keyword>
<comment type="catalytic activity">
    <reaction evidence="15">
        <text>cholate(out) + 2 Na(+)(out) = cholate(in) + 2 Na(+)(in)</text>
        <dbReference type="Rhea" id="RHEA:71911"/>
        <dbReference type="ChEBI" id="CHEBI:29101"/>
        <dbReference type="ChEBI" id="CHEBI:29747"/>
    </reaction>
</comment>
<feature type="transmembrane region" description="Helical" evidence="32">
    <location>
        <begin position="110"/>
        <end position="132"/>
    </location>
</feature>
<dbReference type="Proteomes" id="UP001046870">
    <property type="component" value="Chromosome 13"/>
</dbReference>
<feature type="transmembrane region" description="Helical" evidence="32">
    <location>
        <begin position="139"/>
        <end position="161"/>
    </location>
</feature>